<protein>
    <submittedName>
        <fullName evidence="1">Uncharacterized protein</fullName>
    </submittedName>
</protein>
<accession>A0A6I4RNC0</accession>
<evidence type="ECO:0000313" key="2">
    <source>
        <dbReference type="Proteomes" id="UP000469081"/>
    </source>
</evidence>
<dbReference type="EMBL" id="VJEZ01000005">
    <property type="protein sequence ID" value="MWZ39894.1"/>
    <property type="molecule type" value="Genomic_DNA"/>
</dbReference>
<sequence>MIKRCKDKSWSVPFYIFEFKQLITISNYRPSKQLNDLEHTEELASQFKSLFYAKAIQGFTYNNGREKSRIDKFLENIDETYIFRGNVVYILLNSYTKKELKKKFNVYSPVVILTKKNFKSS</sequence>
<organism evidence="1 2">
    <name type="scientific">Francisella tularensis</name>
    <dbReference type="NCBI Taxonomy" id="263"/>
    <lineage>
        <taxon>Bacteria</taxon>
        <taxon>Pseudomonadati</taxon>
        <taxon>Pseudomonadota</taxon>
        <taxon>Gammaproteobacteria</taxon>
        <taxon>Thiotrichales</taxon>
        <taxon>Francisellaceae</taxon>
        <taxon>Francisella</taxon>
    </lineage>
</organism>
<dbReference type="Proteomes" id="UP000469081">
    <property type="component" value="Unassembled WGS sequence"/>
</dbReference>
<dbReference type="AlphaFoldDB" id="A0A6I4RNC0"/>
<proteinExistence type="predicted"/>
<dbReference type="RefSeq" id="WP_003038517.1">
    <property type="nucleotide sequence ID" value="NZ_VJEZ01000005.1"/>
</dbReference>
<evidence type="ECO:0000313" key="1">
    <source>
        <dbReference type="EMBL" id="MWZ39894.1"/>
    </source>
</evidence>
<gene>
    <name evidence="1" type="ORF">FNC33_04940</name>
</gene>
<comment type="caution">
    <text evidence="1">The sequence shown here is derived from an EMBL/GenBank/DDBJ whole genome shotgun (WGS) entry which is preliminary data.</text>
</comment>
<reference evidence="1 2" key="1">
    <citation type="submission" date="2019-06" db="EMBL/GenBank/DDBJ databases">
        <title>Phylogeography and genetic diversity of Francisella tularensis subsp. holarctica in France (1947-2018).</title>
        <authorList>
            <person name="Kevin M."/>
            <person name="Madani N."/>
            <person name="Maurin M."/>
        </authorList>
    </citation>
    <scope>NUCLEOTIDE SEQUENCE [LARGE SCALE GENOMIC DNA]</scope>
    <source>
        <strain evidence="1 2">ATCC 15482</strain>
    </source>
</reference>
<name>A0A6I4RNC0_FRATU</name>